<dbReference type="GO" id="GO:0016020">
    <property type="term" value="C:membrane"/>
    <property type="evidence" value="ECO:0007669"/>
    <property type="project" value="UniProtKB-SubCell"/>
</dbReference>
<keyword evidence="3" id="KW-0201">Cytochrome c-type biogenesis</keyword>
<proteinExistence type="predicted"/>
<feature type="transmembrane region" description="Helical" evidence="6">
    <location>
        <begin position="101"/>
        <end position="119"/>
    </location>
</feature>
<dbReference type="AlphaFoldDB" id="A0A6B2M3I0"/>
<evidence type="ECO:0000256" key="4">
    <source>
        <dbReference type="ARBA" id="ARBA00022989"/>
    </source>
</evidence>
<keyword evidence="2 6" id="KW-0812">Transmembrane</keyword>
<protein>
    <submittedName>
        <fullName evidence="8">Cytochrome c biogenesis protein ResB</fullName>
    </submittedName>
</protein>
<evidence type="ECO:0000259" key="7">
    <source>
        <dbReference type="Pfam" id="PF05140"/>
    </source>
</evidence>
<evidence type="ECO:0000256" key="1">
    <source>
        <dbReference type="ARBA" id="ARBA00004141"/>
    </source>
</evidence>
<dbReference type="RefSeq" id="WP_163966685.1">
    <property type="nucleotide sequence ID" value="NZ_JAAGNX010000003.1"/>
</dbReference>
<dbReference type="InterPro" id="IPR007816">
    <property type="entry name" value="ResB-like_domain"/>
</dbReference>
<evidence type="ECO:0000256" key="5">
    <source>
        <dbReference type="ARBA" id="ARBA00023136"/>
    </source>
</evidence>
<dbReference type="EMBL" id="JAAGNX010000003">
    <property type="protein sequence ID" value="NDV63313.1"/>
    <property type="molecule type" value="Genomic_DNA"/>
</dbReference>
<keyword evidence="5 6" id="KW-0472">Membrane</keyword>
<dbReference type="GO" id="GO:0017004">
    <property type="term" value="P:cytochrome complex assembly"/>
    <property type="evidence" value="ECO:0007669"/>
    <property type="project" value="UniProtKB-KW"/>
</dbReference>
<comment type="caution">
    <text evidence="8">The sequence shown here is derived from an EMBL/GenBank/DDBJ whole genome shotgun (WGS) entry which is preliminary data.</text>
</comment>
<comment type="subcellular location">
    <subcellularLocation>
        <location evidence="1">Membrane</location>
        <topology evidence="1">Multi-pass membrane protein</topology>
    </subcellularLocation>
</comment>
<dbReference type="InterPro" id="IPR023494">
    <property type="entry name" value="Cyt_c_bgen_Ccs1/CcsB/ResB"/>
</dbReference>
<name>A0A6B2M3I0_9BACT</name>
<accession>A0A6B2M3I0</accession>
<dbReference type="PANTHER" id="PTHR31566">
    <property type="entry name" value="CYTOCHROME C BIOGENESIS PROTEIN CCS1, CHLOROPLASTIC"/>
    <property type="match status" value="1"/>
</dbReference>
<sequence length="404" mass="46233">MIKSAYAFLSSIKLTLFLLTSSVLLIFFGTLDQVHYGIYFTQQKYFEHVFVIWQYPAQWVGSEYLTWFHLPIPGGYLLGPLLIVNLFCAHFRYFRPSWKKAGIPLIHGGIILLLLGQLWTQLQQKEYFLWLGEGERGNYVESFHADEFVLIEKGPDGTNKIFSWDSRELNNPGDTLKTDGLPFSVEVLWFAKNAAIFPRPPVAGSSFPPMPFNRGLGADRNLVAVAKPPSYAEGERNVTSAIVRLMDGEQEVGTWVVANIFRQTIPMQEVFPLQTFEHEGKTWEIAMRFKRKYLNASIELLDFKHDRYPGTDIPYNFSSDVRIHEPGTTQGRDTLIYMNHPLRYDGLTFYQASFAGGDTMSMFQVVRNPARWVPYAACVLTTLGLTLQFLISLFVHARRGRKNS</sequence>
<feature type="transmembrane region" description="Helical" evidence="6">
    <location>
        <begin position="12"/>
        <end position="31"/>
    </location>
</feature>
<organism evidence="8 9">
    <name type="scientific">Oceanipulchritudo coccoides</name>
    <dbReference type="NCBI Taxonomy" id="2706888"/>
    <lineage>
        <taxon>Bacteria</taxon>
        <taxon>Pseudomonadati</taxon>
        <taxon>Verrucomicrobiota</taxon>
        <taxon>Opitutia</taxon>
        <taxon>Puniceicoccales</taxon>
        <taxon>Oceanipulchritudinaceae</taxon>
        <taxon>Oceanipulchritudo</taxon>
    </lineage>
</organism>
<feature type="transmembrane region" description="Helical" evidence="6">
    <location>
        <begin position="372"/>
        <end position="395"/>
    </location>
</feature>
<feature type="transmembrane region" description="Helical" evidence="6">
    <location>
        <begin position="74"/>
        <end position="94"/>
    </location>
</feature>
<dbReference type="Pfam" id="PF05140">
    <property type="entry name" value="ResB"/>
    <property type="match status" value="1"/>
</dbReference>
<evidence type="ECO:0000256" key="3">
    <source>
        <dbReference type="ARBA" id="ARBA00022748"/>
    </source>
</evidence>
<gene>
    <name evidence="8" type="ORF">G0Q06_12680</name>
</gene>
<evidence type="ECO:0000256" key="6">
    <source>
        <dbReference type="SAM" id="Phobius"/>
    </source>
</evidence>
<keyword evidence="4 6" id="KW-1133">Transmembrane helix</keyword>
<evidence type="ECO:0000313" key="8">
    <source>
        <dbReference type="EMBL" id="NDV63313.1"/>
    </source>
</evidence>
<dbReference type="Proteomes" id="UP000478417">
    <property type="component" value="Unassembled WGS sequence"/>
</dbReference>
<reference evidence="8 9" key="1">
    <citation type="submission" date="2020-02" db="EMBL/GenBank/DDBJ databases">
        <title>Albibacoteraceae fam. nov., the first described family within the subdivision 4 Verrucomicrobia.</title>
        <authorList>
            <person name="Xi F."/>
        </authorList>
    </citation>
    <scope>NUCLEOTIDE SEQUENCE [LARGE SCALE GENOMIC DNA]</scope>
    <source>
        <strain evidence="8 9">CK1056</strain>
    </source>
</reference>
<evidence type="ECO:0000313" key="9">
    <source>
        <dbReference type="Proteomes" id="UP000478417"/>
    </source>
</evidence>
<evidence type="ECO:0000256" key="2">
    <source>
        <dbReference type="ARBA" id="ARBA00022692"/>
    </source>
</evidence>
<keyword evidence="9" id="KW-1185">Reference proteome</keyword>
<feature type="domain" description="ResB-like" evidence="7">
    <location>
        <begin position="294"/>
        <end position="357"/>
    </location>
</feature>